<name>A0A0G4PL67_PENC3</name>
<evidence type="ECO:0000313" key="4">
    <source>
        <dbReference type="Proteomes" id="UP000053732"/>
    </source>
</evidence>
<dbReference type="SMART" id="SM00248">
    <property type="entry name" value="ANK"/>
    <property type="match status" value="5"/>
</dbReference>
<dbReference type="Proteomes" id="UP000053732">
    <property type="component" value="Unassembled WGS sequence"/>
</dbReference>
<dbReference type="PANTHER" id="PTHR24198:SF165">
    <property type="entry name" value="ANKYRIN REPEAT-CONTAINING PROTEIN-RELATED"/>
    <property type="match status" value="1"/>
</dbReference>
<keyword evidence="2" id="KW-0040">ANK repeat</keyword>
<sequence length="365" mass="41519">MLHDDKQMRGKRRNSTLVNEFLDAGASIASFELLPDEDENDFDDFEKQDSPLLRAAQNGHVGLLETMLSETNPSRACIPPQLRIVLHWAIEAGDQVIVELMVANGAPLGRSQFPSDNSTALSQALEFRYDESIIECILQTRWKPTALFPDPCVQATYYSDTSILQLLLRYGIRPKSTRILSHIARRGDTTSLRVLIDSGLDIVVYGHIALFIAIDLGHRAMVELLPEEGANPHLSSMDTNWSYYSTICHAVLYRQLDILKVLVAKRVRPDRQDLQLVIDLKFLEAVAILEDFSYEDVPKKTRREKWVQYWEDKCSGDPDSNGYSSLTAMDLSEIIFLLKEDRRRAKSVSPRVFSSTLMTRLESWL</sequence>
<dbReference type="InterPro" id="IPR002110">
    <property type="entry name" value="Ankyrin_rpt"/>
</dbReference>
<dbReference type="EMBL" id="HG793153">
    <property type="protein sequence ID" value="CRL26896.1"/>
    <property type="molecule type" value="Genomic_DNA"/>
</dbReference>
<accession>A0A0G4PL67</accession>
<dbReference type="InterPro" id="IPR036770">
    <property type="entry name" value="Ankyrin_rpt-contain_sf"/>
</dbReference>
<evidence type="ECO:0000256" key="2">
    <source>
        <dbReference type="ARBA" id="ARBA00023043"/>
    </source>
</evidence>
<evidence type="ECO:0000256" key="1">
    <source>
        <dbReference type="ARBA" id="ARBA00022737"/>
    </source>
</evidence>
<keyword evidence="4" id="KW-1185">Reference proteome</keyword>
<evidence type="ECO:0000313" key="3">
    <source>
        <dbReference type="EMBL" id="CRL26896.1"/>
    </source>
</evidence>
<dbReference type="STRING" id="1429867.A0A0G4PL67"/>
<dbReference type="Pfam" id="PF12796">
    <property type="entry name" value="Ank_2"/>
    <property type="match status" value="1"/>
</dbReference>
<dbReference type="SUPFAM" id="SSF48403">
    <property type="entry name" value="Ankyrin repeat"/>
    <property type="match status" value="1"/>
</dbReference>
<proteinExistence type="predicted"/>
<reference evidence="3 4" key="1">
    <citation type="journal article" date="2014" name="Nat. Commun.">
        <title>Multiple recent horizontal transfers of a large genomic region in cheese making fungi.</title>
        <authorList>
            <person name="Cheeseman K."/>
            <person name="Ropars J."/>
            <person name="Renault P."/>
            <person name="Dupont J."/>
            <person name="Gouzy J."/>
            <person name="Branca A."/>
            <person name="Abraham A.L."/>
            <person name="Ceppi M."/>
            <person name="Conseiller E."/>
            <person name="Debuchy R."/>
            <person name="Malagnac F."/>
            <person name="Goarin A."/>
            <person name="Silar P."/>
            <person name="Lacoste S."/>
            <person name="Sallet E."/>
            <person name="Bensimon A."/>
            <person name="Giraud T."/>
            <person name="Brygoo Y."/>
        </authorList>
    </citation>
    <scope>NUCLEOTIDE SEQUENCE [LARGE SCALE GENOMIC DNA]</scope>
    <source>
        <strain evidence="4">FM 013</strain>
    </source>
</reference>
<gene>
    <name evidence="3" type="ORF">PCAMFM013_S020g000055</name>
</gene>
<dbReference type="AlphaFoldDB" id="A0A0G4PL67"/>
<dbReference type="PANTHER" id="PTHR24198">
    <property type="entry name" value="ANKYRIN REPEAT AND PROTEIN KINASE DOMAIN-CONTAINING PROTEIN"/>
    <property type="match status" value="1"/>
</dbReference>
<protein>
    <submittedName>
        <fullName evidence="3">Ankyrin repeat-containing domain</fullName>
    </submittedName>
</protein>
<keyword evidence="1" id="KW-0677">Repeat</keyword>
<dbReference type="Gene3D" id="1.25.40.20">
    <property type="entry name" value="Ankyrin repeat-containing domain"/>
    <property type="match status" value="1"/>
</dbReference>
<organism evidence="3 4">
    <name type="scientific">Penicillium camemberti (strain FM 013)</name>
    <dbReference type="NCBI Taxonomy" id="1429867"/>
    <lineage>
        <taxon>Eukaryota</taxon>
        <taxon>Fungi</taxon>
        <taxon>Dikarya</taxon>
        <taxon>Ascomycota</taxon>
        <taxon>Pezizomycotina</taxon>
        <taxon>Eurotiomycetes</taxon>
        <taxon>Eurotiomycetidae</taxon>
        <taxon>Eurotiales</taxon>
        <taxon>Aspergillaceae</taxon>
        <taxon>Penicillium</taxon>
    </lineage>
</organism>